<gene>
    <name evidence="2" type="ORF">GSMUA_58350.1</name>
</gene>
<feature type="transmembrane region" description="Helical" evidence="1">
    <location>
        <begin position="68"/>
        <end position="87"/>
    </location>
</feature>
<protein>
    <submittedName>
        <fullName evidence="2">(wild Malaysian banana) hypothetical protein</fullName>
    </submittedName>
</protein>
<evidence type="ECO:0000313" key="4">
    <source>
        <dbReference type="Proteomes" id="UP000012960"/>
    </source>
</evidence>
<evidence type="ECO:0000256" key="1">
    <source>
        <dbReference type="SAM" id="Phobius"/>
    </source>
</evidence>
<name>A0A804HYQ1_MUSAM</name>
<keyword evidence="1" id="KW-0472">Membrane</keyword>
<dbReference type="InParanoid" id="A0A804HYQ1"/>
<keyword evidence="4" id="KW-1185">Reference proteome</keyword>
<reference evidence="3" key="2">
    <citation type="submission" date="2021-05" db="UniProtKB">
        <authorList>
            <consortium name="EnsemblPlants"/>
        </authorList>
    </citation>
    <scope>IDENTIFICATION</scope>
    <source>
        <strain evidence="3">subsp. malaccensis</strain>
    </source>
</reference>
<proteinExistence type="predicted"/>
<organism evidence="3 4">
    <name type="scientific">Musa acuminata subsp. malaccensis</name>
    <name type="common">Wild banana</name>
    <name type="synonym">Musa malaccensis</name>
    <dbReference type="NCBI Taxonomy" id="214687"/>
    <lineage>
        <taxon>Eukaryota</taxon>
        <taxon>Viridiplantae</taxon>
        <taxon>Streptophyta</taxon>
        <taxon>Embryophyta</taxon>
        <taxon>Tracheophyta</taxon>
        <taxon>Spermatophyta</taxon>
        <taxon>Magnoliopsida</taxon>
        <taxon>Liliopsida</taxon>
        <taxon>Zingiberales</taxon>
        <taxon>Musaceae</taxon>
        <taxon>Musa</taxon>
    </lineage>
</organism>
<evidence type="ECO:0000313" key="2">
    <source>
        <dbReference type="EMBL" id="CAG1860941.1"/>
    </source>
</evidence>
<dbReference type="Proteomes" id="UP000012960">
    <property type="component" value="Unplaced"/>
</dbReference>
<dbReference type="EnsemblPlants" id="Ma02_t03030.1">
    <property type="protein sequence ID" value="Ma02_p03030.1"/>
    <property type="gene ID" value="Ma02_g03030"/>
</dbReference>
<evidence type="ECO:0000313" key="3">
    <source>
        <dbReference type="EnsemblPlants" id="Ma02_p03030.1"/>
    </source>
</evidence>
<dbReference type="Gramene" id="Ma02_t03030.1">
    <property type="protein sequence ID" value="Ma02_p03030.1"/>
    <property type="gene ID" value="Ma02_g03030"/>
</dbReference>
<sequence>MVKWTNRMHQVAYFELKVTMHGLPSHVLLSLGYKSFQDYLLTLPKFTGSAVQKKFIDRLCSSSIVTGIRLAGTLLCIMCYICCFVWADRSHSPPRWTMTLETELRC</sequence>
<keyword evidence="1" id="KW-1133">Transmembrane helix</keyword>
<dbReference type="AlphaFoldDB" id="A0A804HYQ1"/>
<accession>A0A804HYQ1</accession>
<reference evidence="2" key="1">
    <citation type="submission" date="2021-03" db="EMBL/GenBank/DDBJ databases">
        <authorList>
            <consortium name="Genoscope - CEA"/>
            <person name="William W."/>
        </authorList>
    </citation>
    <scope>NUCLEOTIDE SEQUENCE</scope>
    <source>
        <strain evidence="2">Doubled-haploid Pahang</strain>
    </source>
</reference>
<dbReference type="EMBL" id="HG996467">
    <property type="protein sequence ID" value="CAG1860941.1"/>
    <property type="molecule type" value="Genomic_DNA"/>
</dbReference>
<keyword evidence="1" id="KW-0812">Transmembrane</keyword>